<dbReference type="InterPro" id="IPR036179">
    <property type="entry name" value="Ig-like_dom_sf"/>
</dbReference>
<dbReference type="SMART" id="SM00406">
    <property type="entry name" value="IGv"/>
    <property type="match status" value="1"/>
</dbReference>
<proteinExistence type="predicted"/>
<dbReference type="Pfam" id="PF07686">
    <property type="entry name" value="V-set"/>
    <property type="match status" value="1"/>
</dbReference>
<name>A0A8J6KM55_MICOH</name>
<evidence type="ECO:0000256" key="4">
    <source>
        <dbReference type="ARBA" id="ARBA00043265"/>
    </source>
</evidence>
<dbReference type="InterPro" id="IPR013783">
    <property type="entry name" value="Ig-like_fold"/>
</dbReference>
<evidence type="ECO:0000256" key="2">
    <source>
        <dbReference type="ARBA" id="ARBA00023130"/>
    </source>
</evidence>
<organism evidence="6 7">
    <name type="scientific">Microtus ochrogaster</name>
    <name type="common">Prairie vole</name>
    <dbReference type="NCBI Taxonomy" id="79684"/>
    <lineage>
        <taxon>Eukaryota</taxon>
        <taxon>Metazoa</taxon>
        <taxon>Chordata</taxon>
        <taxon>Craniata</taxon>
        <taxon>Vertebrata</taxon>
        <taxon>Euteleostomi</taxon>
        <taxon>Mammalia</taxon>
        <taxon>Eutheria</taxon>
        <taxon>Euarchontoglires</taxon>
        <taxon>Glires</taxon>
        <taxon>Rodentia</taxon>
        <taxon>Myomorpha</taxon>
        <taxon>Muroidea</taxon>
        <taxon>Cricetidae</taxon>
        <taxon>Arvicolinae</taxon>
        <taxon>Microtus</taxon>
    </lineage>
</organism>
<accession>A0A8J6KM55</accession>
<keyword evidence="2" id="KW-1064">Adaptive immunity</keyword>
<keyword evidence="3" id="KW-1015">Disulfide bond</keyword>
<gene>
    <name evidence="6" type="ORF">LTLLF_191175</name>
</gene>
<dbReference type="Gene3D" id="2.60.40.10">
    <property type="entry name" value="Immunoglobulins"/>
    <property type="match status" value="1"/>
</dbReference>
<protein>
    <submittedName>
        <fullName evidence="6">Ig kappa chain V-IV region Len</fullName>
    </submittedName>
</protein>
<dbReference type="InterPro" id="IPR013106">
    <property type="entry name" value="Ig_V-set"/>
</dbReference>
<evidence type="ECO:0000259" key="5">
    <source>
        <dbReference type="PROSITE" id="PS50835"/>
    </source>
</evidence>
<dbReference type="Proteomes" id="UP000710432">
    <property type="component" value="Unassembled WGS sequence"/>
</dbReference>
<keyword evidence="4" id="KW-1280">Immunoglobulin</keyword>
<dbReference type="SMART" id="SM00409">
    <property type="entry name" value="IG"/>
    <property type="match status" value="1"/>
</dbReference>
<dbReference type="SUPFAM" id="SSF48726">
    <property type="entry name" value="Immunoglobulin"/>
    <property type="match status" value="1"/>
</dbReference>
<dbReference type="GO" id="GO:0019814">
    <property type="term" value="C:immunoglobulin complex"/>
    <property type="evidence" value="ECO:0007669"/>
    <property type="project" value="UniProtKB-KW"/>
</dbReference>
<dbReference type="PANTHER" id="PTHR23267">
    <property type="entry name" value="IMMUNOGLOBULIN LIGHT CHAIN"/>
    <property type="match status" value="1"/>
</dbReference>
<keyword evidence="1" id="KW-0391">Immunity</keyword>
<dbReference type="InterPro" id="IPR050150">
    <property type="entry name" value="IgV_Light_Chain"/>
</dbReference>
<evidence type="ECO:0000313" key="6">
    <source>
        <dbReference type="EMBL" id="KAH0502718.1"/>
    </source>
</evidence>
<dbReference type="EMBL" id="JAATJU010025759">
    <property type="protein sequence ID" value="KAH0502718.1"/>
    <property type="molecule type" value="Genomic_DNA"/>
</dbReference>
<evidence type="ECO:0000256" key="1">
    <source>
        <dbReference type="ARBA" id="ARBA00022859"/>
    </source>
</evidence>
<dbReference type="InterPro" id="IPR007110">
    <property type="entry name" value="Ig-like_dom"/>
</dbReference>
<dbReference type="GO" id="GO:0002250">
    <property type="term" value="P:adaptive immune response"/>
    <property type="evidence" value="ECO:0007669"/>
    <property type="project" value="UniProtKB-KW"/>
</dbReference>
<dbReference type="AlphaFoldDB" id="A0A8J6KM55"/>
<comment type="caution">
    <text evidence="6">The sequence shown here is derived from an EMBL/GenBank/DDBJ whole genome shotgun (WGS) entry which is preliminary data.</text>
</comment>
<dbReference type="FunFam" id="2.60.40.10:FF:001378">
    <property type="entry name" value="Immunoglobulin kappa variable 4-1"/>
    <property type="match status" value="1"/>
</dbReference>
<evidence type="ECO:0000313" key="7">
    <source>
        <dbReference type="Proteomes" id="UP000710432"/>
    </source>
</evidence>
<sequence length="137" mass="14842">MMTQSSPSKAVSVGEKVTISCKSSQSLLYSGNNYLAWYQQKLGQAPKLLIYDASTQHTGVPDHFTGSGSGTVFTLTISSVESEDLADYYCQQYHSFPPTVLQPPKNPLSHSQQLAAPHCPGPAHFPLLPEAGVFKEL</sequence>
<dbReference type="PROSITE" id="PS50835">
    <property type="entry name" value="IG_LIKE"/>
    <property type="match status" value="1"/>
</dbReference>
<evidence type="ECO:0000256" key="3">
    <source>
        <dbReference type="ARBA" id="ARBA00023157"/>
    </source>
</evidence>
<feature type="domain" description="Ig-like" evidence="5">
    <location>
        <begin position="1"/>
        <end position="109"/>
    </location>
</feature>
<dbReference type="InterPro" id="IPR003599">
    <property type="entry name" value="Ig_sub"/>
</dbReference>
<reference evidence="6" key="1">
    <citation type="submission" date="2020-03" db="EMBL/GenBank/DDBJ databases">
        <title>Studies in the Genomics of Life Span.</title>
        <authorList>
            <person name="Glass D."/>
        </authorList>
    </citation>
    <scope>NUCLEOTIDE SEQUENCE</scope>
    <source>
        <strain evidence="6">LTLLF</strain>
        <tissue evidence="6">Muscle</tissue>
    </source>
</reference>